<sequence>MRIRSITCFVHPRWPVSELVFQKAGLFARMARQSFENAGYAVQTVRMATPPFAEFITEQDYAQAGTHIDVIAHSEGFEYVSLGPALTGVPQSYAAIPELLSRSGNLFFGGHLTTPNAEVSLSAVRACAQVIHQAATLEANGFANLRFAALANVPPWAPFFPAAYHQGKSPAFALALEAADLAVSAFTEAQSLQDARQKLVDRIEAHARDLQTIAQRLADAYGVEFKGLDFTLAPFPQPDKSIGVALELLGLPALGLAGSLAASAFLTETLDQAVFKRSGFNGLMLPLLEDATLAARGAQGVLGVNDLLLYSAVCGTGLDTIPLPGETSVEQLSALLLDLAALALRLDKPLTARLMPIPGKAAGDDTNFNFEYFANSKVLALPAEPLTGLLSGDENIAIQHRVD</sequence>
<dbReference type="OrthoDB" id="9763001at2"/>
<dbReference type="InterPro" id="IPR007841">
    <property type="entry name" value="UPF0210"/>
</dbReference>
<dbReference type="PANTHER" id="PTHR37560">
    <property type="entry name" value="UPF0210 PROTEIN SPR0218"/>
    <property type="match status" value="1"/>
</dbReference>
<reference evidence="2" key="1">
    <citation type="submission" date="2017-05" db="EMBL/GenBank/DDBJ databases">
        <authorList>
            <person name="Kirkegaard R."/>
            <person name="Mcilroy J S."/>
        </authorList>
    </citation>
    <scope>NUCLEOTIDE SEQUENCE [LARGE SCALE GENOMIC DNA]</scope>
</reference>
<keyword evidence="2" id="KW-1185">Reference proteome</keyword>
<evidence type="ECO:0000313" key="1">
    <source>
        <dbReference type="EMBL" id="SMX54938.1"/>
    </source>
</evidence>
<proteinExistence type="predicted"/>
<dbReference type="SUPFAM" id="SSF51998">
    <property type="entry name" value="PFL-like glycyl radical enzymes"/>
    <property type="match status" value="1"/>
</dbReference>
<dbReference type="Pfam" id="PF05167">
    <property type="entry name" value="DUF711"/>
    <property type="match status" value="1"/>
</dbReference>
<dbReference type="PANTHER" id="PTHR37560:SF2">
    <property type="entry name" value="DUF711 DOMAIN-CONTAINING PROTEIN"/>
    <property type="match status" value="1"/>
</dbReference>
<dbReference type="Gene3D" id="3.20.70.20">
    <property type="match status" value="1"/>
</dbReference>
<evidence type="ECO:0000313" key="2">
    <source>
        <dbReference type="Proteomes" id="UP000195514"/>
    </source>
</evidence>
<dbReference type="Proteomes" id="UP000195514">
    <property type="component" value="Chromosome I"/>
</dbReference>
<dbReference type="RefSeq" id="WP_087862741.1">
    <property type="nucleotide sequence ID" value="NZ_LT859958.1"/>
</dbReference>
<protein>
    <recommendedName>
        <fullName evidence="3">DUF711 domain-containing protein</fullName>
    </recommendedName>
</protein>
<evidence type="ECO:0008006" key="3">
    <source>
        <dbReference type="Google" id="ProtNLM"/>
    </source>
</evidence>
<dbReference type="EMBL" id="LT859958">
    <property type="protein sequence ID" value="SMX54938.1"/>
    <property type="molecule type" value="Genomic_DNA"/>
</dbReference>
<dbReference type="KEGG" id="abat:CFX1CAM_1873"/>
<accession>A0A1Y6K7S3</accession>
<organism evidence="1 2">
    <name type="scientific">Candidatus Brevifilum fermentans</name>
    <dbReference type="NCBI Taxonomy" id="1986204"/>
    <lineage>
        <taxon>Bacteria</taxon>
        <taxon>Bacillati</taxon>
        <taxon>Chloroflexota</taxon>
        <taxon>Anaerolineae</taxon>
        <taxon>Anaerolineales</taxon>
        <taxon>Anaerolineaceae</taxon>
        <taxon>Candidatus Brevifilum</taxon>
    </lineage>
</organism>
<dbReference type="AlphaFoldDB" id="A0A1Y6K7S3"/>
<name>A0A1Y6K7S3_9CHLR</name>
<gene>
    <name evidence="1" type="ORF">CFX1CAM_1873</name>
</gene>